<comment type="caution">
    <text evidence="2">The sequence shown here is derived from an EMBL/GenBank/DDBJ whole genome shotgun (WGS) entry which is preliminary data.</text>
</comment>
<keyword evidence="3" id="KW-1185">Reference proteome</keyword>
<protein>
    <submittedName>
        <fullName evidence="2">Putative E3 ubiquitin-protein ligase HERC2</fullName>
    </submittedName>
</protein>
<gene>
    <name evidence="2" type="primary">HERC2_2</name>
    <name evidence="2" type="ORF">GWK47_018227</name>
</gene>
<reference evidence="2" key="1">
    <citation type="submission" date="2020-07" db="EMBL/GenBank/DDBJ databases">
        <title>The High-quality genome of the commercially important snow crab, Chionoecetes opilio.</title>
        <authorList>
            <person name="Jeong J.-H."/>
            <person name="Ryu S."/>
        </authorList>
    </citation>
    <scope>NUCLEOTIDE SEQUENCE</scope>
    <source>
        <strain evidence="2">MADBK_172401_WGS</strain>
        <tissue evidence="2">Digestive gland</tissue>
    </source>
</reference>
<evidence type="ECO:0000313" key="3">
    <source>
        <dbReference type="Proteomes" id="UP000770661"/>
    </source>
</evidence>
<sequence>MHYPAKILQNSGDSPEVGRRLGHSALLNDKLCRLVESEGLSLNQVYNADETGLYFRSLPSNTLANEKEKSTVQPPDPYDEEKGEARTGSSATTPGSVTTPGDSRMPRPVDPLVLKKSKQGSNASPQDEIETYFSNMADYFLSALMDGKTQDPYVQMYLSLCDREIRQSGRHSLHTNFSLDHPIEEAGRLLSATLLRHTHLTPQLIEVLEQGKFVFYEVRPASCGDVEALEKFAVRGVSRWRKVTQLLRLRSNDTTATTQEKDQLQVSSIVARCS</sequence>
<name>A0A8J4XT98_CHIOP</name>
<dbReference type="Proteomes" id="UP000770661">
    <property type="component" value="Unassembled WGS sequence"/>
</dbReference>
<evidence type="ECO:0000313" key="2">
    <source>
        <dbReference type="EMBL" id="KAG0712557.1"/>
    </source>
</evidence>
<accession>A0A8J4XT98</accession>
<dbReference type="EMBL" id="JACEEZ010022299">
    <property type="protein sequence ID" value="KAG0712557.1"/>
    <property type="molecule type" value="Genomic_DNA"/>
</dbReference>
<proteinExistence type="predicted"/>
<feature type="region of interest" description="Disordered" evidence="1">
    <location>
        <begin position="65"/>
        <end position="110"/>
    </location>
</feature>
<feature type="compositionally biased region" description="Polar residues" evidence="1">
    <location>
        <begin position="87"/>
        <end position="101"/>
    </location>
</feature>
<organism evidence="2 3">
    <name type="scientific">Chionoecetes opilio</name>
    <name type="common">Atlantic snow crab</name>
    <name type="synonym">Cancer opilio</name>
    <dbReference type="NCBI Taxonomy" id="41210"/>
    <lineage>
        <taxon>Eukaryota</taxon>
        <taxon>Metazoa</taxon>
        <taxon>Ecdysozoa</taxon>
        <taxon>Arthropoda</taxon>
        <taxon>Crustacea</taxon>
        <taxon>Multicrustacea</taxon>
        <taxon>Malacostraca</taxon>
        <taxon>Eumalacostraca</taxon>
        <taxon>Eucarida</taxon>
        <taxon>Decapoda</taxon>
        <taxon>Pleocyemata</taxon>
        <taxon>Brachyura</taxon>
        <taxon>Eubrachyura</taxon>
        <taxon>Majoidea</taxon>
        <taxon>Majidae</taxon>
        <taxon>Chionoecetes</taxon>
    </lineage>
</organism>
<dbReference type="AlphaFoldDB" id="A0A8J4XT98"/>
<dbReference type="OrthoDB" id="9909311at2759"/>
<evidence type="ECO:0000256" key="1">
    <source>
        <dbReference type="SAM" id="MobiDB-lite"/>
    </source>
</evidence>